<dbReference type="PATRIC" id="fig|1217690.3.peg.1183"/>
<gene>
    <name evidence="2" type="ORF">F935_01205</name>
</gene>
<organism evidence="2 3">
    <name type="scientific">Acinetobacter calcoaceticus ANC 3811</name>
    <dbReference type="NCBI Taxonomy" id="1217690"/>
    <lineage>
        <taxon>Bacteria</taxon>
        <taxon>Pseudomonadati</taxon>
        <taxon>Pseudomonadota</taxon>
        <taxon>Gammaproteobacteria</taxon>
        <taxon>Moraxellales</taxon>
        <taxon>Moraxellaceae</taxon>
        <taxon>Acinetobacter</taxon>
        <taxon>Acinetobacter calcoaceticus/baumannii complex</taxon>
    </lineage>
</organism>
<sequence>MKIVKIDIYNLVKEKYLLDLNINQEAITFLTGYNGTCKTSILQAIHKTICEFSNYNFPIVRKKWGIEIEFEDGNKIINICFPPNKEGMDTHDFFQKHMDDISGENLVKFFDTYQNVQDKVKSENLGIKFKDFKYLKNNEKRTETDECQTLMTIGFVNSSKNTDEKNIINSILLYDEQISLSFKNDLKDDSALERLDVFSQKNNIDKTLFRQIDIYKSKNVNSILNEDIYSNLKNLIRKDSIQKFNDEFNKNLSENNIDNHSFFMNELNNFFNLTKRELKFNRLDSFYYEKNEKIIKWYDFSKGEKFLLLQLLLAYNFRNDNCIFLFDEPDAFLHIEWQQILLSSLKKVSPNSTFIIASHSPSLISKETKIKFVNLNKYIV</sequence>
<dbReference type="RefSeq" id="WP_016138088.1">
    <property type="nucleotide sequence ID" value="NZ_KB976986.1"/>
</dbReference>
<proteinExistence type="predicted"/>
<dbReference type="CDD" id="cd00267">
    <property type="entry name" value="ABC_ATPase"/>
    <property type="match status" value="1"/>
</dbReference>
<reference evidence="2 3" key="1">
    <citation type="submission" date="2013-02" db="EMBL/GenBank/DDBJ databases">
        <title>The Genome Sequence of Acinetobacter sp. ANC 3811.</title>
        <authorList>
            <consortium name="The Broad Institute Genome Sequencing Platform"/>
            <consortium name="The Broad Institute Genome Sequencing Center for Infectious Disease"/>
            <person name="Cerqueira G."/>
            <person name="Feldgarden M."/>
            <person name="Courvalin P."/>
            <person name="Perichon B."/>
            <person name="Grillot-Courvalin C."/>
            <person name="Clermont D."/>
            <person name="Rocha E."/>
            <person name="Yoon E.-J."/>
            <person name="Nemec A."/>
            <person name="Walker B."/>
            <person name="Young S.K."/>
            <person name="Zeng Q."/>
            <person name="Gargeya S."/>
            <person name="Fitzgerald M."/>
            <person name="Haas B."/>
            <person name="Abouelleil A."/>
            <person name="Alvarado L."/>
            <person name="Arachchi H.M."/>
            <person name="Berlin A.M."/>
            <person name="Chapman S.B."/>
            <person name="Dewar J."/>
            <person name="Goldberg J."/>
            <person name="Griggs A."/>
            <person name="Gujja S."/>
            <person name="Hansen M."/>
            <person name="Howarth C."/>
            <person name="Imamovic A."/>
            <person name="Larimer J."/>
            <person name="McCowan C."/>
            <person name="Murphy C."/>
            <person name="Neiman D."/>
            <person name="Pearson M."/>
            <person name="Priest M."/>
            <person name="Roberts A."/>
            <person name="Saif S."/>
            <person name="Shea T."/>
            <person name="Sisk P."/>
            <person name="Sykes S."/>
            <person name="Wortman J."/>
            <person name="Nusbaum C."/>
            <person name="Birren B."/>
        </authorList>
    </citation>
    <scope>NUCLEOTIDE SEQUENCE [LARGE SCALE GENOMIC DNA]</scope>
    <source>
        <strain evidence="2 3">ANC 3811</strain>
    </source>
</reference>
<dbReference type="Proteomes" id="UP000014041">
    <property type="component" value="Unassembled WGS sequence"/>
</dbReference>
<dbReference type="InterPro" id="IPR051396">
    <property type="entry name" value="Bact_Antivir_Def_Nuclease"/>
</dbReference>
<comment type="caution">
    <text evidence="2">The sequence shown here is derived from an EMBL/GenBank/DDBJ whole genome shotgun (WGS) entry which is preliminary data.</text>
</comment>
<accession>R8Y374</accession>
<evidence type="ECO:0000313" key="2">
    <source>
        <dbReference type="EMBL" id="EOQ63576.1"/>
    </source>
</evidence>
<dbReference type="Pfam" id="PF13175">
    <property type="entry name" value="AAA_15"/>
    <property type="match status" value="1"/>
</dbReference>
<protein>
    <recommendedName>
        <fullName evidence="1">Endonuclease GajA/Old nuclease/RecF-like AAA domain-containing protein</fullName>
    </recommendedName>
</protein>
<dbReference type="PANTHER" id="PTHR43581">
    <property type="entry name" value="ATP/GTP PHOSPHATASE"/>
    <property type="match status" value="1"/>
</dbReference>
<dbReference type="AlphaFoldDB" id="R8Y374"/>
<dbReference type="SUPFAM" id="SSF52540">
    <property type="entry name" value="P-loop containing nucleoside triphosphate hydrolases"/>
    <property type="match status" value="1"/>
</dbReference>
<name>R8Y374_ACICA</name>
<dbReference type="InterPro" id="IPR027417">
    <property type="entry name" value="P-loop_NTPase"/>
</dbReference>
<dbReference type="PANTHER" id="PTHR43581:SF2">
    <property type="entry name" value="EXCINUCLEASE ATPASE SUBUNIT"/>
    <property type="match status" value="1"/>
</dbReference>
<dbReference type="EMBL" id="APQJ01000007">
    <property type="protein sequence ID" value="EOQ63576.1"/>
    <property type="molecule type" value="Genomic_DNA"/>
</dbReference>
<feature type="domain" description="Endonuclease GajA/Old nuclease/RecF-like AAA" evidence="1">
    <location>
        <begin position="1"/>
        <end position="364"/>
    </location>
</feature>
<dbReference type="InterPro" id="IPR041685">
    <property type="entry name" value="AAA_GajA/Old/RecF-like"/>
</dbReference>
<dbReference type="Gene3D" id="3.40.50.300">
    <property type="entry name" value="P-loop containing nucleotide triphosphate hydrolases"/>
    <property type="match status" value="1"/>
</dbReference>
<evidence type="ECO:0000313" key="3">
    <source>
        <dbReference type="Proteomes" id="UP000014041"/>
    </source>
</evidence>
<evidence type="ECO:0000259" key="1">
    <source>
        <dbReference type="Pfam" id="PF13175"/>
    </source>
</evidence>
<dbReference type="HOGENOM" id="CLU_711026_0_0_6"/>